<evidence type="ECO:0000256" key="2">
    <source>
        <dbReference type="ARBA" id="ARBA00012438"/>
    </source>
</evidence>
<keyword evidence="4" id="KW-0808">Transferase</keyword>
<dbReference type="Pfam" id="PF07730">
    <property type="entry name" value="HisKA_3"/>
    <property type="match status" value="1"/>
</dbReference>
<dbReference type="GO" id="GO:0000155">
    <property type="term" value="F:phosphorelay sensor kinase activity"/>
    <property type="evidence" value="ECO:0007669"/>
    <property type="project" value="InterPro"/>
</dbReference>
<evidence type="ECO:0000256" key="9">
    <source>
        <dbReference type="SAM" id="Phobius"/>
    </source>
</evidence>
<dbReference type="Gene3D" id="3.30.565.10">
    <property type="entry name" value="Histidine kinase-like ATPase, C-terminal domain"/>
    <property type="match status" value="1"/>
</dbReference>
<dbReference type="Proteomes" id="UP000622552">
    <property type="component" value="Unassembled WGS sequence"/>
</dbReference>
<dbReference type="Gene3D" id="1.20.5.1930">
    <property type="match status" value="1"/>
</dbReference>
<keyword evidence="3" id="KW-0597">Phosphoprotein</keyword>
<dbReference type="PANTHER" id="PTHR24421:SF10">
    <property type="entry name" value="NITRATE_NITRITE SENSOR PROTEIN NARQ"/>
    <property type="match status" value="1"/>
</dbReference>
<protein>
    <recommendedName>
        <fullName evidence="2">histidine kinase</fullName>
        <ecNumber evidence="2">2.7.13.3</ecNumber>
    </recommendedName>
</protein>
<evidence type="ECO:0000313" key="12">
    <source>
        <dbReference type="Proteomes" id="UP000622552"/>
    </source>
</evidence>
<keyword evidence="9" id="KW-0472">Membrane</keyword>
<keyword evidence="9" id="KW-0812">Transmembrane</keyword>
<name>A0A8J7KWS3_9ACTN</name>
<sequence length="362" mass="37448">MRRDLLTSGFVAAGGFGLWMLGAYDLRLGPSWSLLAPLAVMAVAVGLGRVAPVTAVLLGTVAAAADQALGPSLATVLAFTQVLYDATVHGPRRLPRLLLWTGAAVAAGTAVVAVAVTGDIRASLVGLTSALVLVLPVESGVIVRQHRDEAAAERDRTAQVARLAELDHRQAVHAERSRMARELHDVVANHLSVIALHATGGLALPAADPEATRRVLGVVRENAVAGLAEMRHLVAVLREEPGDLVVPGLGGLPALLDRAGATLRTSGTVRRVPVAVDFAAYRIVQESLTNALKHAGTPPTVTVTYEPDAVRVEVDNPLGASSGVPSGGAGLVGMRERATLLGATFEAGPEGGAWRVLVRLPT</sequence>
<comment type="caution">
    <text evidence="11">The sequence shown here is derived from an EMBL/GenBank/DDBJ whole genome shotgun (WGS) entry which is preliminary data.</text>
</comment>
<comment type="catalytic activity">
    <reaction evidence="1">
        <text>ATP + protein L-histidine = ADP + protein N-phospho-L-histidine.</text>
        <dbReference type="EC" id="2.7.13.3"/>
    </reaction>
</comment>
<evidence type="ECO:0000256" key="1">
    <source>
        <dbReference type="ARBA" id="ARBA00000085"/>
    </source>
</evidence>
<keyword evidence="7" id="KW-0067">ATP-binding</keyword>
<dbReference type="CDD" id="cd16917">
    <property type="entry name" value="HATPase_UhpB-NarQ-NarX-like"/>
    <property type="match status" value="1"/>
</dbReference>
<dbReference type="AlphaFoldDB" id="A0A8J7KWS3"/>
<evidence type="ECO:0000256" key="8">
    <source>
        <dbReference type="ARBA" id="ARBA00023012"/>
    </source>
</evidence>
<keyword evidence="9" id="KW-1133">Transmembrane helix</keyword>
<keyword evidence="5" id="KW-0547">Nucleotide-binding</keyword>
<feature type="transmembrane region" description="Helical" evidence="9">
    <location>
        <begin position="6"/>
        <end position="26"/>
    </location>
</feature>
<dbReference type="InterPro" id="IPR036890">
    <property type="entry name" value="HATPase_C_sf"/>
</dbReference>
<proteinExistence type="predicted"/>
<dbReference type="InterPro" id="IPR050482">
    <property type="entry name" value="Sensor_HK_TwoCompSys"/>
</dbReference>
<evidence type="ECO:0000256" key="4">
    <source>
        <dbReference type="ARBA" id="ARBA00022679"/>
    </source>
</evidence>
<evidence type="ECO:0000256" key="6">
    <source>
        <dbReference type="ARBA" id="ARBA00022777"/>
    </source>
</evidence>
<dbReference type="GO" id="GO:0005524">
    <property type="term" value="F:ATP binding"/>
    <property type="evidence" value="ECO:0007669"/>
    <property type="project" value="UniProtKB-KW"/>
</dbReference>
<keyword evidence="12" id="KW-1185">Reference proteome</keyword>
<dbReference type="EMBL" id="JADOUF010000001">
    <property type="protein sequence ID" value="MBG6136892.1"/>
    <property type="molecule type" value="Genomic_DNA"/>
</dbReference>
<reference evidence="11" key="1">
    <citation type="submission" date="2020-11" db="EMBL/GenBank/DDBJ databases">
        <title>Sequencing the genomes of 1000 actinobacteria strains.</title>
        <authorList>
            <person name="Klenk H.-P."/>
        </authorList>
    </citation>
    <scope>NUCLEOTIDE SEQUENCE</scope>
    <source>
        <strain evidence="11">DSM 45356</strain>
    </source>
</reference>
<dbReference type="GO" id="GO:0046983">
    <property type="term" value="F:protein dimerization activity"/>
    <property type="evidence" value="ECO:0007669"/>
    <property type="project" value="InterPro"/>
</dbReference>
<keyword evidence="8" id="KW-0902">Two-component regulatory system</keyword>
<gene>
    <name evidence="11" type="ORF">IW245_003086</name>
</gene>
<feature type="domain" description="Signal transduction histidine kinase subgroup 3 dimerisation and phosphoacceptor" evidence="10">
    <location>
        <begin position="175"/>
        <end position="240"/>
    </location>
</feature>
<dbReference type="InterPro" id="IPR011712">
    <property type="entry name" value="Sig_transdc_His_kin_sub3_dim/P"/>
</dbReference>
<evidence type="ECO:0000256" key="3">
    <source>
        <dbReference type="ARBA" id="ARBA00022553"/>
    </source>
</evidence>
<dbReference type="RefSeq" id="WP_197003810.1">
    <property type="nucleotide sequence ID" value="NZ_BONS01000016.1"/>
</dbReference>
<accession>A0A8J7KWS3</accession>
<evidence type="ECO:0000256" key="5">
    <source>
        <dbReference type="ARBA" id="ARBA00022741"/>
    </source>
</evidence>
<evidence type="ECO:0000313" key="11">
    <source>
        <dbReference type="EMBL" id="MBG6136892.1"/>
    </source>
</evidence>
<organism evidence="11 12">
    <name type="scientific">Longispora fulva</name>
    <dbReference type="NCBI Taxonomy" id="619741"/>
    <lineage>
        <taxon>Bacteria</taxon>
        <taxon>Bacillati</taxon>
        <taxon>Actinomycetota</taxon>
        <taxon>Actinomycetes</taxon>
        <taxon>Micromonosporales</taxon>
        <taxon>Micromonosporaceae</taxon>
        <taxon>Longispora</taxon>
    </lineage>
</organism>
<keyword evidence="6 11" id="KW-0418">Kinase</keyword>
<dbReference type="EC" id="2.7.13.3" evidence="2"/>
<dbReference type="PANTHER" id="PTHR24421">
    <property type="entry name" value="NITRATE/NITRITE SENSOR PROTEIN NARX-RELATED"/>
    <property type="match status" value="1"/>
</dbReference>
<feature type="transmembrane region" description="Helical" evidence="9">
    <location>
        <begin position="97"/>
        <end position="116"/>
    </location>
</feature>
<feature type="transmembrane region" description="Helical" evidence="9">
    <location>
        <begin position="38"/>
        <end position="62"/>
    </location>
</feature>
<evidence type="ECO:0000259" key="10">
    <source>
        <dbReference type="Pfam" id="PF07730"/>
    </source>
</evidence>
<dbReference type="SUPFAM" id="SSF55874">
    <property type="entry name" value="ATPase domain of HSP90 chaperone/DNA topoisomerase II/histidine kinase"/>
    <property type="match status" value="1"/>
</dbReference>
<dbReference type="GO" id="GO:0016020">
    <property type="term" value="C:membrane"/>
    <property type="evidence" value="ECO:0007669"/>
    <property type="project" value="InterPro"/>
</dbReference>
<evidence type="ECO:0000256" key="7">
    <source>
        <dbReference type="ARBA" id="ARBA00022840"/>
    </source>
</evidence>